<evidence type="ECO:0000313" key="2">
    <source>
        <dbReference type="EMBL" id="KAE9396977.1"/>
    </source>
</evidence>
<evidence type="ECO:0008006" key="4">
    <source>
        <dbReference type="Google" id="ProtNLM"/>
    </source>
</evidence>
<evidence type="ECO:0000313" key="3">
    <source>
        <dbReference type="Proteomes" id="UP000799118"/>
    </source>
</evidence>
<dbReference type="AlphaFoldDB" id="A0A6A4HIM5"/>
<reference evidence="2" key="1">
    <citation type="journal article" date="2019" name="Environ. Microbiol.">
        <title>Fungal ecological strategies reflected in gene transcription - a case study of two litter decomposers.</title>
        <authorList>
            <person name="Barbi F."/>
            <person name="Kohler A."/>
            <person name="Barry K."/>
            <person name="Baskaran P."/>
            <person name="Daum C."/>
            <person name="Fauchery L."/>
            <person name="Ihrmark K."/>
            <person name="Kuo A."/>
            <person name="LaButti K."/>
            <person name="Lipzen A."/>
            <person name="Morin E."/>
            <person name="Grigoriev I.V."/>
            <person name="Henrissat B."/>
            <person name="Lindahl B."/>
            <person name="Martin F."/>
        </authorList>
    </citation>
    <scope>NUCLEOTIDE SEQUENCE</scope>
    <source>
        <strain evidence="2">JB14</strain>
    </source>
</reference>
<organism evidence="2 3">
    <name type="scientific">Gymnopus androsaceus JB14</name>
    <dbReference type="NCBI Taxonomy" id="1447944"/>
    <lineage>
        <taxon>Eukaryota</taxon>
        <taxon>Fungi</taxon>
        <taxon>Dikarya</taxon>
        <taxon>Basidiomycota</taxon>
        <taxon>Agaricomycotina</taxon>
        <taxon>Agaricomycetes</taxon>
        <taxon>Agaricomycetidae</taxon>
        <taxon>Agaricales</taxon>
        <taxon>Marasmiineae</taxon>
        <taxon>Omphalotaceae</taxon>
        <taxon>Gymnopus</taxon>
    </lineage>
</organism>
<sequence>MSSYRGRPSNFSNWRDSAAVPVASDPSTKPSYPIIRGRPLNFSNWRDRAAVPVASDPSPEHPDDRNIMDGLLPVPSQRLKVPVNSTLPDGSVKIENLQYIASYNWIKGPGDQPTIIVPGSPPEWQNIAPPYTVTADTGKSFVDQNGHWLPSATLAPLVVAVNTQQAETGNPSNFDWSSVDLVTDRNGLRKLLRWITGPTEERESMRTIKDFRIDMQLAGEKTMLFNRWEKRTEEECSGFTFGYNFEKKTTVPANDCEKSTGHHRIIQYDLNGFKIVVRFEVDACLPPTDPVVDRNESFDVDQLASTLATTSISSPQRPQSTKFTSIPVGATRILQVAKGGSVTPQSSLIELTTRSQRRLADLRWEESFPQLFLSQTPYHYLGVHQSGRFVEVQKRDLGKDPELLKAEKMSEMNLKKLRVALELIREIVVDAGEEGRLSLVCRDGKLEVYERRSDTGCLPETFIRQFRART</sequence>
<dbReference type="Proteomes" id="UP000799118">
    <property type="component" value="Unassembled WGS sequence"/>
</dbReference>
<dbReference type="PANTHER" id="PTHR35179">
    <property type="entry name" value="PROTEIN CBG02620"/>
    <property type="match status" value="1"/>
</dbReference>
<protein>
    <recommendedName>
        <fullName evidence="4">Geranylgeranyl pyrophosphate synthetase</fullName>
    </recommendedName>
</protein>
<feature type="region of interest" description="Disordered" evidence="1">
    <location>
        <begin position="1"/>
        <end position="33"/>
    </location>
</feature>
<dbReference type="EMBL" id="ML769505">
    <property type="protein sequence ID" value="KAE9396977.1"/>
    <property type="molecule type" value="Genomic_DNA"/>
</dbReference>
<proteinExistence type="predicted"/>
<accession>A0A6A4HIM5</accession>
<gene>
    <name evidence="2" type="ORF">BT96DRAFT_823934</name>
</gene>
<keyword evidence="3" id="KW-1185">Reference proteome</keyword>
<feature type="compositionally biased region" description="Polar residues" evidence="1">
    <location>
        <begin position="1"/>
        <end position="15"/>
    </location>
</feature>
<dbReference type="OrthoDB" id="420564at2759"/>
<name>A0A6A4HIM5_9AGAR</name>
<dbReference type="PANTHER" id="PTHR35179:SF2">
    <property type="entry name" value="START DOMAIN-CONTAINING PROTEIN"/>
    <property type="match status" value="1"/>
</dbReference>
<evidence type="ECO:0000256" key="1">
    <source>
        <dbReference type="SAM" id="MobiDB-lite"/>
    </source>
</evidence>